<reference evidence="1 2" key="1">
    <citation type="journal article" date="2022" name="Res Sq">
        <title>Evolution of multicellular longitudinally dividing oral cavity symbionts (Neisseriaceae).</title>
        <authorList>
            <person name="Nyongesa S."/>
            <person name="Weber P."/>
            <person name="Bernet E."/>
            <person name="Pullido F."/>
            <person name="Nieckarz M."/>
            <person name="Delaby M."/>
            <person name="Nieves C."/>
            <person name="Viehboeck T."/>
            <person name="Krause N."/>
            <person name="Rivera-Millot A."/>
            <person name="Nakamura A."/>
            <person name="Vischer N."/>
            <person name="VanNieuwenhze M."/>
            <person name="Brun Y."/>
            <person name="Cava F."/>
            <person name="Bulgheresi S."/>
            <person name="Veyrier F."/>
        </authorList>
    </citation>
    <scope>NUCLEOTIDE SEQUENCE [LARGE SCALE GENOMIC DNA]</scope>
    <source>
        <strain evidence="1 2">SN4</strain>
    </source>
</reference>
<proteinExistence type="predicted"/>
<name>A0ABY4E828_9NEIS</name>
<organism evidence="1 2">
    <name type="scientific">Vitreoscilla massiliensis</name>
    <dbReference type="NCBI Taxonomy" id="1689272"/>
    <lineage>
        <taxon>Bacteria</taxon>
        <taxon>Pseudomonadati</taxon>
        <taxon>Pseudomonadota</taxon>
        <taxon>Betaproteobacteria</taxon>
        <taxon>Neisseriales</taxon>
        <taxon>Neisseriaceae</taxon>
        <taxon>Vitreoscilla</taxon>
    </lineage>
</organism>
<dbReference type="EMBL" id="CP091511">
    <property type="protein sequence ID" value="UOO90588.1"/>
    <property type="molecule type" value="Genomic_DNA"/>
</dbReference>
<dbReference type="RefSeq" id="WP_244796832.1">
    <property type="nucleotide sequence ID" value="NZ_CP091511.1"/>
</dbReference>
<sequence length="123" mass="14066">MTVTANYTTVQSQGVTNVLIKMPYYEHAHSKKRILNWFNFAKKLRGLKHYLTQKPDAILYTSPSLVGYLGAEALAKHYQVPLSFEVRDIWPLTLCQLGVFLQNIPLSDCYNTLKTELTKMPTS</sequence>
<keyword evidence="2" id="KW-1185">Reference proteome</keyword>
<protein>
    <recommendedName>
        <fullName evidence="3">Glycosyltransferase WbuB</fullName>
    </recommendedName>
</protein>
<gene>
    <name evidence="1" type="ORF">LVJ82_06330</name>
</gene>
<evidence type="ECO:0000313" key="2">
    <source>
        <dbReference type="Proteomes" id="UP000832011"/>
    </source>
</evidence>
<accession>A0ABY4E828</accession>
<evidence type="ECO:0008006" key="3">
    <source>
        <dbReference type="Google" id="ProtNLM"/>
    </source>
</evidence>
<evidence type="ECO:0000313" key="1">
    <source>
        <dbReference type="EMBL" id="UOO90588.1"/>
    </source>
</evidence>
<dbReference type="Proteomes" id="UP000832011">
    <property type="component" value="Chromosome"/>
</dbReference>